<name>A0ABR7PCI8_9FIRM</name>
<sequence>MEIRKAKIEELDEIMEIFEHARQFMAKNGNASQWGTTYPEQEIVEADIKKEECYVCVENGEIEATFVFFMGKVEPNYVDIYDGEWKNEAPYGTIHRVASRGRVPGISKICMDFCKSQISNLRGDTYKDNIVMQKVFAKNGFEKCGTIYLAGKKEDGNARIAYQFVGK</sequence>
<accession>A0ABR7PCI8</accession>
<reference evidence="1 2" key="1">
    <citation type="submission" date="2020-08" db="EMBL/GenBank/DDBJ databases">
        <title>Genome public.</title>
        <authorList>
            <person name="Liu C."/>
            <person name="Sun Q."/>
        </authorList>
    </citation>
    <scope>NUCLEOTIDE SEQUENCE [LARGE SCALE GENOMIC DNA]</scope>
    <source>
        <strain evidence="1 2">3_YM_SP_D4_24.mj</strain>
    </source>
</reference>
<dbReference type="RefSeq" id="WP_117457020.1">
    <property type="nucleotide sequence ID" value="NZ_JACRTP010000004.1"/>
</dbReference>
<keyword evidence="2" id="KW-1185">Reference proteome</keyword>
<dbReference type="EMBL" id="JACRTP010000004">
    <property type="protein sequence ID" value="MBC8629142.1"/>
    <property type="molecule type" value="Genomic_DNA"/>
</dbReference>
<dbReference type="Proteomes" id="UP000661649">
    <property type="component" value="Unassembled WGS sequence"/>
</dbReference>
<proteinExistence type="predicted"/>
<evidence type="ECO:0000313" key="1">
    <source>
        <dbReference type="EMBL" id="MBC8629142.1"/>
    </source>
</evidence>
<evidence type="ECO:0000313" key="2">
    <source>
        <dbReference type="Proteomes" id="UP000661649"/>
    </source>
</evidence>
<dbReference type="SUPFAM" id="SSF55729">
    <property type="entry name" value="Acyl-CoA N-acyltransferases (Nat)"/>
    <property type="match status" value="1"/>
</dbReference>
<protein>
    <submittedName>
        <fullName evidence="1">N-acetyltransferase</fullName>
    </submittedName>
</protein>
<dbReference type="InterPro" id="IPR016181">
    <property type="entry name" value="Acyl_CoA_acyltransferase"/>
</dbReference>
<organism evidence="1 2">
    <name type="scientific">Blautia stercoris</name>
    <dbReference type="NCBI Taxonomy" id="871664"/>
    <lineage>
        <taxon>Bacteria</taxon>
        <taxon>Bacillati</taxon>
        <taxon>Bacillota</taxon>
        <taxon>Clostridia</taxon>
        <taxon>Lachnospirales</taxon>
        <taxon>Lachnospiraceae</taxon>
        <taxon>Blautia</taxon>
    </lineage>
</organism>
<comment type="caution">
    <text evidence="1">The sequence shown here is derived from an EMBL/GenBank/DDBJ whole genome shotgun (WGS) entry which is preliminary data.</text>
</comment>
<dbReference type="Gene3D" id="3.40.630.30">
    <property type="match status" value="1"/>
</dbReference>
<gene>
    <name evidence="1" type="ORF">H8712_11055</name>
</gene>